<dbReference type="PROSITE" id="PS50850">
    <property type="entry name" value="MFS"/>
    <property type="match status" value="1"/>
</dbReference>
<evidence type="ECO:0000313" key="10">
    <source>
        <dbReference type="EMBL" id="KAJ8610361.1"/>
    </source>
</evidence>
<feature type="compositionally biased region" description="Low complexity" evidence="7">
    <location>
        <begin position="560"/>
        <end position="569"/>
    </location>
</feature>
<keyword evidence="6 8" id="KW-0472">Membrane</keyword>
<dbReference type="PANTHER" id="PTHR23517">
    <property type="entry name" value="RESISTANCE PROTEIN MDTM, PUTATIVE-RELATED-RELATED"/>
    <property type="match status" value="1"/>
</dbReference>
<evidence type="ECO:0000259" key="9">
    <source>
        <dbReference type="PROSITE" id="PS50850"/>
    </source>
</evidence>
<reference evidence="10" key="1">
    <citation type="submission" date="2023-01" db="EMBL/GenBank/DDBJ databases">
        <title>Metagenome sequencing of chrysophaentin producing Chrysophaeum taylorii.</title>
        <authorList>
            <person name="Davison J."/>
            <person name="Bewley C."/>
        </authorList>
    </citation>
    <scope>NUCLEOTIDE SEQUENCE</scope>
    <source>
        <strain evidence="10">NIES-1699</strain>
    </source>
</reference>
<evidence type="ECO:0000256" key="5">
    <source>
        <dbReference type="ARBA" id="ARBA00022989"/>
    </source>
</evidence>
<feature type="transmembrane region" description="Helical" evidence="8">
    <location>
        <begin position="201"/>
        <end position="222"/>
    </location>
</feature>
<organism evidence="10 11">
    <name type="scientific">Chrysophaeum taylorii</name>
    <dbReference type="NCBI Taxonomy" id="2483200"/>
    <lineage>
        <taxon>Eukaryota</taxon>
        <taxon>Sar</taxon>
        <taxon>Stramenopiles</taxon>
        <taxon>Ochrophyta</taxon>
        <taxon>Pelagophyceae</taxon>
        <taxon>Pelagomonadales</taxon>
        <taxon>Pelagomonadaceae</taxon>
        <taxon>Chrysophaeum</taxon>
    </lineage>
</organism>
<comment type="subcellular location">
    <subcellularLocation>
        <location evidence="1">Cell membrane</location>
        <topology evidence="1">Multi-pass membrane protein</topology>
    </subcellularLocation>
</comment>
<feature type="transmembrane region" description="Helical" evidence="8">
    <location>
        <begin position="365"/>
        <end position="386"/>
    </location>
</feature>
<dbReference type="GO" id="GO:0022857">
    <property type="term" value="F:transmembrane transporter activity"/>
    <property type="evidence" value="ECO:0007669"/>
    <property type="project" value="InterPro"/>
</dbReference>
<evidence type="ECO:0000256" key="2">
    <source>
        <dbReference type="ARBA" id="ARBA00022448"/>
    </source>
</evidence>
<keyword evidence="11" id="KW-1185">Reference proteome</keyword>
<evidence type="ECO:0000313" key="11">
    <source>
        <dbReference type="Proteomes" id="UP001230188"/>
    </source>
</evidence>
<evidence type="ECO:0000256" key="7">
    <source>
        <dbReference type="SAM" id="MobiDB-lite"/>
    </source>
</evidence>
<feature type="transmembrane region" description="Helical" evidence="8">
    <location>
        <begin position="228"/>
        <end position="247"/>
    </location>
</feature>
<dbReference type="GO" id="GO:0005886">
    <property type="term" value="C:plasma membrane"/>
    <property type="evidence" value="ECO:0007669"/>
    <property type="project" value="UniProtKB-SubCell"/>
</dbReference>
<dbReference type="SUPFAM" id="SSF103473">
    <property type="entry name" value="MFS general substrate transporter"/>
    <property type="match status" value="1"/>
</dbReference>
<feature type="region of interest" description="Disordered" evidence="7">
    <location>
        <begin position="519"/>
        <end position="607"/>
    </location>
</feature>
<feature type="transmembrane region" description="Helical" evidence="8">
    <location>
        <begin position="427"/>
        <end position="449"/>
    </location>
</feature>
<feature type="transmembrane region" description="Helical" evidence="8">
    <location>
        <begin position="309"/>
        <end position="329"/>
    </location>
</feature>
<evidence type="ECO:0000256" key="8">
    <source>
        <dbReference type="SAM" id="Phobius"/>
    </source>
</evidence>
<feature type="transmembrane region" description="Helical" evidence="8">
    <location>
        <begin position="267"/>
        <end position="289"/>
    </location>
</feature>
<dbReference type="Proteomes" id="UP001230188">
    <property type="component" value="Unassembled WGS sequence"/>
</dbReference>
<feature type="domain" description="Major facilitator superfamily (MFS) profile" evidence="9">
    <location>
        <begin position="73"/>
        <end position="453"/>
    </location>
</feature>
<keyword evidence="4 8" id="KW-0812">Transmembrane</keyword>
<dbReference type="Pfam" id="PF07690">
    <property type="entry name" value="MFS_1"/>
    <property type="match status" value="2"/>
</dbReference>
<feature type="compositionally biased region" description="Basic and acidic residues" evidence="7">
    <location>
        <begin position="572"/>
        <end position="582"/>
    </location>
</feature>
<feature type="transmembrane region" description="Helical" evidence="8">
    <location>
        <begin position="161"/>
        <end position="180"/>
    </location>
</feature>
<dbReference type="EMBL" id="JAQMWT010000109">
    <property type="protein sequence ID" value="KAJ8610361.1"/>
    <property type="molecule type" value="Genomic_DNA"/>
</dbReference>
<keyword evidence="5 8" id="KW-1133">Transmembrane helix</keyword>
<evidence type="ECO:0000256" key="1">
    <source>
        <dbReference type="ARBA" id="ARBA00004651"/>
    </source>
</evidence>
<dbReference type="Gene3D" id="1.20.1250.20">
    <property type="entry name" value="MFS general substrate transporter like domains"/>
    <property type="match status" value="2"/>
</dbReference>
<comment type="caution">
    <text evidence="10">The sequence shown here is derived from an EMBL/GenBank/DDBJ whole genome shotgun (WGS) entry which is preliminary data.</text>
</comment>
<feature type="transmembrane region" description="Helical" evidence="8">
    <location>
        <begin position="341"/>
        <end position="359"/>
    </location>
</feature>
<name>A0AAD7UL34_9STRA</name>
<dbReference type="AlphaFoldDB" id="A0AAD7UL34"/>
<accession>A0AAD7UL34</accession>
<evidence type="ECO:0000256" key="4">
    <source>
        <dbReference type="ARBA" id="ARBA00022692"/>
    </source>
</evidence>
<dbReference type="InterPro" id="IPR020846">
    <property type="entry name" value="MFS_dom"/>
</dbReference>
<sequence>MNAIAYERVTQEVKEVELAAAATILREEEEEAEVEAYLDHQREASSAKVRAGRSWRRWCRVRRVRTVRRLREVALSLYASQMLLAIARLVPQTLVPAVGESKFGLKPAQIGLATSFVGVGKVAGNVPAASLQRRLGDKTTMVCGGLLFVVAGATIGFARGLVGLCAGFGVTGLYLALFQVGRQSWCRVMFKTEVRGGAMGLLGGLTRVASVLAPAAAGVAAGRVGARVALASAPAVALAGTVLTLGLPTSGRRANDPPTLLSAYKAVVLTSLRELAATATFGLLIFWIRTSRELLVPLAAVHARLRTEHVGYVVAASYFADAAVGLSLAGRVMDSRGRRPAACLSCAAFAIGFGALGSATAATGVVLASMLVGAGNGFASGLVMTISTDLAPEDNRGAFLSLFRLVSDLGIVVGADVSGFVADSFSLRVSCHVVAGIALFSFVFVLLAVPETLGTRDRVDGGDDDDAKPPPPLKPQNYFFPQSNNNNNNNSNKASTANSAAHTSRTLLGAAATLTRSLPSSRAPAVLPRPNRPADAPTYSIIDEDEEEEEGDDEEDPPFSSSSYYYAASCDHPNDDRARPEVTEVNAEASREAGDDDDDDNNNIVAL</sequence>
<feature type="region of interest" description="Disordered" evidence="7">
    <location>
        <begin position="455"/>
        <end position="502"/>
    </location>
</feature>
<feature type="compositionally biased region" description="Acidic residues" evidence="7">
    <location>
        <begin position="542"/>
        <end position="557"/>
    </location>
</feature>
<feature type="transmembrane region" description="Helical" evidence="8">
    <location>
        <begin position="70"/>
        <end position="90"/>
    </location>
</feature>
<gene>
    <name evidence="10" type="ORF">CTAYLR_003859</name>
</gene>
<protein>
    <recommendedName>
        <fullName evidence="9">Major facilitator superfamily (MFS) profile domain-containing protein</fullName>
    </recommendedName>
</protein>
<evidence type="ECO:0000256" key="6">
    <source>
        <dbReference type="ARBA" id="ARBA00023136"/>
    </source>
</evidence>
<proteinExistence type="predicted"/>
<keyword evidence="2" id="KW-0813">Transport</keyword>
<evidence type="ECO:0000256" key="3">
    <source>
        <dbReference type="ARBA" id="ARBA00022475"/>
    </source>
</evidence>
<dbReference type="InterPro" id="IPR011701">
    <property type="entry name" value="MFS"/>
</dbReference>
<dbReference type="InterPro" id="IPR050171">
    <property type="entry name" value="MFS_Transporters"/>
</dbReference>
<feature type="compositionally biased region" description="Low complexity" evidence="7">
    <location>
        <begin position="483"/>
        <end position="501"/>
    </location>
</feature>
<dbReference type="PANTHER" id="PTHR23517:SF3">
    <property type="entry name" value="INTEGRAL MEMBRANE TRANSPORT PROTEIN"/>
    <property type="match status" value="1"/>
</dbReference>
<dbReference type="InterPro" id="IPR036259">
    <property type="entry name" value="MFS_trans_sf"/>
</dbReference>
<keyword evidence="3" id="KW-1003">Cell membrane</keyword>
<feature type="transmembrane region" description="Helical" evidence="8">
    <location>
        <begin position="398"/>
        <end position="421"/>
    </location>
</feature>